<feature type="region of interest" description="Disordered" evidence="1">
    <location>
        <begin position="90"/>
        <end position="118"/>
    </location>
</feature>
<evidence type="ECO:0000313" key="3">
    <source>
        <dbReference type="WBParaSite" id="PSAMB.scaffold117size76755.g2270.t1"/>
    </source>
</evidence>
<keyword evidence="2" id="KW-1185">Reference proteome</keyword>
<dbReference type="AlphaFoldDB" id="A0A914USD0"/>
<dbReference type="WBParaSite" id="PSAMB.scaffold117size76755.g2270.t1">
    <property type="protein sequence ID" value="PSAMB.scaffold117size76755.g2270.t1"/>
    <property type="gene ID" value="PSAMB.scaffold117size76755.g2270"/>
</dbReference>
<proteinExistence type="predicted"/>
<feature type="compositionally biased region" description="Polar residues" evidence="1">
    <location>
        <begin position="105"/>
        <end position="118"/>
    </location>
</feature>
<organism evidence="2 3">
    <name type="scientific">Plectus sambesii</name>
    <dbReference type="NCBI Taxonomy" id="2011161"/>
    <lineage>
        <taxon>Eukaryota</taxon>
        <taxon>Metazoa</taxon>
        <taxon>Ecdysozoa</taxon>
        <taxon>Nematoda</taxon>
        <taxon>Chromadorea</taxon>
        <taxon>Plectida</taxon>
        <taxon>Plectina</taxon>
        <taxon>Plectoidea</taxon>
        <taxon>Plectidae</taxon>
        <taxon>Plectus</taxon>
    </lineage>
</organism>
<name>A0A914USD0_9BILA</name>
<dbReference type="Proteomes" id="UP000887566">
    <property type="component" value="Unplaced"/>
</dbReference>
<feature type="compositionally biased region" description="Basic and acidic residues" evidence="1">
    <location>
        <begin position="21"/>
        <end position="32"/>
    </location>
</feature>
<feature type="region of interest" description="Disordered" evidence="1">
    <location>
        <begin position="18"/>
        <end position="37"/>
    </location>
</feature>
<sequence>METTAELAAVKCAEGAARRQKVNDNRKREWPHRTGQTATTVTVTIPSAYERQRRRVCVRDDTVTNQPTTHTTLVHAGSSHIVWPSPLDAAARKETGGPSLLVASSGRQRQWDSFEQPE</sequence>
<protein>
    <submittedName>
        <fullName evidence="3">Uncharacterized protein</fullName>
    </submittedName>
</protein>
<accession>A0A914USD0</accession>
<evidence type="ECO:0000313" key="2">
    <source>
        <dbReference type="Proteomes" id="UP000887566"/>
    </source>
</evidence>
<reference evidence="3" key="1">
    <citation type="submission" date="2022-11" db="UniProtKB">
        <authorList>
            <consortium name="WormBaseParasite"/>
        </authorList>
    </citation>
    <scope>IDENTIFICATION</scope>
</reference>
<evidence type="ECO:0000256" key="1">
    <source>
        <dbReference type="SAM" id="MobiDB-lite"/>
    </source>
</evidence>